<keyword evidence="2" id="KW-0472">Membrane</keyword>
<evidence type="ECO:0000313" key="3">
    <source>
        <dbReference type="EMBL" id="KKL45335.1"/>
    </source>
</evidence>
<feature type="region of interest" description="Disordered" evidence="1">
    <location>
        <begin position="58"/>
        <end position="93"/>
    </location>
</feature>
<evidence type="ECO:0000256" key="1">
    <source>
        <dbReference type="SAM" id="MobiDB-lite"/>
    </source>
</evidence>
<dbReference type="AlphaFoldDB" id="A0A0F9EKD2"/>
<feature type="non-terminal residue" evidence="3">
    <location>
        <position position="315"/>
    </location>
</feature>
<evidence type="ECO:0000256" key="2">
    <source>
        <dbReference type="SAM" id="Phobius"/>
    </source>
</evidence>
<keyword evidence="2" id="KW-1133">Transmembrane helix</keyword>
<protein>
    <submittedName>
        <fullName evidence="3">Uncharacterized protein</fullName>
    </submittedName>
</protein>
<sequence>MKTNRLYTWLIVTAILLSITHFYSINDTYLSNRMDSSESDLEKRSSFISHHSENQLLFPSQSNHSDSDSQAVTNSTNETPDGKNKDGSTKDSPPIIVIDLESESSLTSYVVSSNISNNALVRSYEYVNFSFSPSVPALEYIIGDITNDPYINTNQTNLSHLTLAFSDLLKGELSREIEILLNILNSSNETEQIEYFSFTLDDNFVFDGRKLIQKGNELGQHKPYSPLIFDEAGADLEGRKIVQTSTQEVLDYYRECGQYNLLNILVLPEYFDLPRGIAMTRSICLIDVYYITDQNAIFQRGYFNFFSRRAKKKLY</sequence>
<gene>
    <name evidence="3" type="ORF">LCGC14_2356700</name>
</gene>
<proteinExistence type="predicted"/>
<feature type="transmembrane region" description="Helical" evidence="2">
    <location>
        <begin position="6"/>
        <end position="25"/>
    </location>
</feature>
<dbReference type="EMBL" id="LAZR01034425">
    <property type="protein sequence ID" value="KKL45335.1"/>
    <property type="molecule type" value="Genomic_DNA"/>
</dbReference>
<name>A0A0F9EKD2_9ZZZZ</name>
<feature type="compositionally biased region" description="Basic and acidic residues" evidence="1">
    <location>
        <begin position="80"/>
        <end position="89"/>
    </location>
</feature>
<feature type="compositionally biased region" description="Polar residues" evidence="1">
    <location>
        <begin position="58"/>
        <end position="79"/>
    </location>
</feature>
<accession>A0A0F9EKD2</accession>
<organism evidence="3">
    <name type="scientific">marine sediment metagenome</name>
    <dbReference type="NCBI Taxonomy" id="412755"/>
    <lineage>
        <taxon>unclassified sequences</taxon>
        <taxon>metagenomes</taxon>
        <taxon>ecological metagenomes</taxon>
    </lineage>
</organism>
<comment type="caution">
    <text evidence="3">The sequence shown here is derived from an EMBL/GenBank/DDBJ whole genome shotgun (WGS) entry which is preliminary data.</text>
</comment>
<reference evidence="3" key="1">
    <citation type="journal article" date="2015" name="Nature">
        <title>Complex archaea that bridge the gap between prokaryotes and eukaryotes.</title>
        <authorList>
            <person name="Spang A."/>
            <person name="Saw J.H."/>
            <person name="Jorgensen S.L."/>
            <person name="Zaremba-Niedzwiedzka K."/>
            <person name="Martijn J."/>
            <person name="Lind A.E."/>
            <person name="van Eijk R."/>
            <person name="Schleper C."/>
            <person name="Guy L."/>
            <person name="Ettema T.J."/>
        </authorList>
    </citation>
    <scope>NUCLEOTIDE SEQUENCE</scope>
</reference>
<keyword evidence="2" id="KW-0812">Transmembrane</keyword>